<keyword evidence="4" id="KW-1185">Reference proteome</keyword>
<feature type="chain" id="PRO_5029750486" description="Lipoprotein" evidence="2">
    <location>
        <begin position="32"/>
        <end position="198"/>
    </location>
</feature>
<comment type="caution">
    <text evidence="3">The sequence shown here is derived from an EMBL/GenBank/DDBJ whole genome shotgun (WGS) entry which is preliminary data.</text>
</comment>
<evidence type="ECO:0000256" key="2">
    <source>
        <dbReference type="SAM" id="SignalP"/>
    </source>
</evidence>
<reference evidence="3 4" key="1">
    <citation type="submission" date="2019-11" db="EMBL/GenBank/DDBJ databases">
        <authorList>
            <person name="Cao P."/>
        </authorList>
    </citation>
    <scope>NUCLEOTIDE SEQUENCE [LARGE SCALE GENOMIC DNA]</scope>
    <source>
        <strain evidence="3 4">NEAU-AAG5</strain>
    </source>
</reference>
<evidence type="ECO:0000313" key="4">
    <source>
        <dbReference type="Proteomes" id="UP000432015"/>
    </source>
</evidence>
<dbReference type="AlphaFoldDB" id="A0A7K1L5X4"/>
<sequence>MRARTVRPSPRRLRRAAPLLATLLPVTLPLAGCGTSHPSSGALRPEGSVSTGADSAGPGAAAPSAQPTGRLYKQVLKRYRDYQAVYKRVYERNDAAELATVAVDPLLAQVTADVEKTKAKGEIWRFANTHNPRVYARSTDGTKVYVIDCVHTLSGYRFSARTGERLSGGPGGSRLYRSTVQYDSGTWKVADIVQDRPC</sequence>
<proteinExistence type="predicted"/>
<name>A0A7K1L5X4_9ACTN</name>
<feature type="region of interest" description="Disordered" evidence="1">
    <location>
        <begin position="37"/>
        <end position="66"/>
    </location>
</feature>
<accession>A0A7K1L5X4</accession>
<gene>
    <name evidence="3" type="ORF">GNZ18_24980</name>
</gene>
<protein>
    <recommendedName>
        <fullName evidence="5">Lipoprotein</fullName>
    </recommendedName>
</protein>
<evidence type="ECO:0008006" key="5">
    <source>
        <dbReference type="Google" id="ProtNLM"/>
    </source>
</evidence>
<feature type="compositionally biased region" description="Low complexity" evidence="1">
    <location>
        <begin position="50"/>
        <end position="66"/>
    </location>
</feature>
<keyword evidence="2" id="KW-0732">Signal</keyword>
<dbReference type="EMBL" id="WOFH01000009">
    <property type="protein sequence ID" value="MUN39824.1"/>
    <property type="molecule type" value="Genomic_DNA"/>
</dbReference>
<feature type="signal peptide" evidence="2">
    <location>
        <begin position="1"/>
        <end position="31"/>
    </location>
</feature>
<dbReference type="Proteomes" id="UP000432015">
    <property type="component" value="Unassembled WGS sequence"/>
</dbReference>
<dbReference type="RefSeq" id="WP_156218976.1">
    <property type="nucleotide sequence ID" value="NZ_WOFH01000009.1"/>
</dbReference>
<evidence type="ECO:0000256" key="1">
    <source>
        <dbReference type="SAM" id="MobiDB-lite"/>
    </source>
</evidence>
<evidence type="ECO:0000313" key="3">
    <source>
        <dbReference type="EMBL" id="MUN39824.1"/>
    </source>
</evidence>
<organism evidence="3 4">
    <name type="scientific">Actinomadura litoris</name>
    <dbReference type="NCBI Taxonomy" id="2678616"/>
    <lineage>
        <taxon>Bacteria</taxon>
        <taxon>Bacillati</taxon>
        <taxon>Actinomycetota</taxon>
        <taxon>Actinomycetes</taxon>
        <taxon>Streptosporangiales</taxon>
        <taxon>Thermomonosporaceae</taxon>
        <taxon>Actinomadura</taxon>
    </lineage>
</organism>